<dbReference type="AlphaFoldDB" id="A0AAD2K2G2"/>
<dbReference type="Proteomes" id="UP001295794">
    <property type="component" value="Unassembled WGS sequence"/>
</dbReference>
<reference evidence="5" key="1">
    <citation type="submission" date="2023-11" db="EMBL/GenBank/DDBJ databases">
        <authorList>
            <person name="De Vega J J."/>
            <person name="De Vega J J."/>
        </authorList>
    </citation>
    <scope>NUCLEOTIDE SEQUENCE</scope>
</reference>
<gene>
    <name evidence="4" type="ORF">MYCIT1_LOCUS1340</name>
    <name evidence="5" type="ORF">MYCIT1_LOCUS23012</name>
</gene>
<dbReference type="Pfam" id="PF01035">
    <property type="entry name" value="DNA_binding_1"/>
    <property type="match status" value="1"/>
</dbReference>
<organism evidence="5 6">
    <name type="scientific">Mycena citricolor</name>
    <dbReference type="NCBI Taxonomy" id="2018698"/>
    <lineage>
        <taxon>Eukaryota</taxon>
        <taxon>Fungi</taxon>
        <taxon>Dikarya</taxon>
        <taxon>Basidiomycota</taxon>
        <taxon>Agaricomycotina</taxon>
        <taxon>Agaricomycetes</taxon>
        <taxon>Agaricomycetidae</taxon>
        <taxon>Agaricales</taxon>
        <taxon>Marasmiineae</taxon>
        <taxon>Mycenaceae</taxon>
        <taxon>Mycena</taxon>
    </lineage>
</organism>
<dbReference type="Gene3D" id="1.10.10.10">
    <property type="entry name" value="Winged helix-like DNA-binding domain superfamily/Winged helix DNA-binding domain"/>
    <property type="match status" value="1"/>
</dbReference>
<dbReference type="InterPro" id="IPR036388">
    <property type="entry name" value="WH-like_DNA-bd_sf"/>
</dbReference>
<protein>
    <recommendedName>
        <fullName evidence="3">Methylated-DNA-[protein]-cysteine S-methyltransferase DNA binding domain-containing protein</fullName>
    </recommendedName>
</protein>
<dbReference type="SUPFAM" id="SSF46767">
    <property type="entry name" value="Methylated DNA-protein cysteine methyltransferase, C-terminal domain"/>
    <property type="match status" value="1"/>
</dbReference>
<name>A0AAD2K2G2_9AGAR</name>
<dbReference type="InterPro" id="IPR014048">
    <property type="entry name" value="MethylDNA_cys_MeTrfase_DNA-bd"/>
</dbReference>
<keyword evidence="1" id="KW-0227">DNA damage</keyword>
<evidence type="ECO:0000259" key="3">
    <source>
        <dbReference type="Pfam" id="PF01035"/>
    </source>
</evidence>
<dbReference type="PANTHER" id="PTHR42942:SF1">
    <property type="entry name" value="ALKYLTRANSFERASE-LIKE PROTEIN 1"/>
    <property type="match status" value="1"/>
</dbReference>
<dbReference type="GO" id="GO:0003824">
    <property type="term" value="F:catalytic activity"/>
    <property type="evidence" value="ECO:0007669"/>
    <property type="project" value="InterPro"/>
</dbReference>
<keyword evidence="6" id="KW-1185">Reference proteome</keyword>
<evidence type="ECO:0000313" key="4">
    <source>
        <dbReference type="EMBL" id="CAK5262538.1"/>
    </source>
</evidence>
<evidence type="ECO:0000313" key="6">
    <source>
        <dbReference type="Proteomes" id="UP001295794"/>
    </source>
</evidence>
<dbReference type="GO" id="GO:0006281">
    <property type="term" value="P:DNA repair"/>
    <property type="evidence" value="ECO:0007669"/>
    <property type="project" value="InterPro"/>
</dbReference>
<dbReference type="CDD" id="cd06445">
    <property type="entry name" value="ATase"/>
    <property type="match status" value="1"/>
</dbReference>
<evidence type="ECO:0000313" key="5">
    <source>
        <dbReference type="EMBL" id="CAK5275319.1"/>
    </source>
</evidence>
<feature type="region of interest" description="Disordered" evidence="2">
    <location>
        <begin position="89"/>
        <end position="109"/>
    </location>
</feature>
<sequence>MDSAEFHAAPHSQVYDTVRLIPQQKVTSYGMLHLLYISFSPAAELRRQRPGHIAKLIGMPNHSRHVGQALKFLTPGTNPPIPWHRVVSSSGAISSRGPGTNGAQRQSDALEAEGVEVTVTAGGQMKVDFRECGWFPEPGTI</sequence>
<comment type="caution">
    <text evidence="5">The sequence shown here is derived from an EMBL/GenBank/DDBJ whole genome shotgun (WGS) entry which is preliminary data.</text>
</comment>
<evidence type="ECO:0000256" key="2">
    <source>
        <dbReference type="SAM" id="MobiDB-lite"/>
    </source>
</evidence>
<dbReference type="EMBL" id="CAVNYO010000020">
    <property type="protein sequence ID" value="CAK5262538.1"/>
    <property type="molecule type" value="Genomic_DNA"/>
</dbReference>
<feature type="domain" description="Methylated-DNA-[protein]-cysteine S-methyltransferase DNA binding" evidence="3">
    <location>
        <begin position="51"/>
        <end position="115"/>
    </location>
</feature>
<proteinExistence type="predicted"/>
<dbReference type="InterPro" id="IPR036217">
    <property type="entry name" value="MethylDNA_cys_MeTrfase_DNAb"/>
</dbReference>
<feature type="compositionally biased region" description="Polar residues" evidence="2">
    <location>
        <begin position="89"/>
        <end position="107"/>
    </location>
</feature>
<accession>A0AAD2K2G2</accession>
<dbReference type="PANTHER" id="PTHR42942">
    <property type="entry name" value="6-O-METHYLGUANINE DNA METHYLTRANSFERASE"/>
    <property type="match status" value="1"/>
</dbReference>
<dbReference type="InterPro" id="IPR052520">
    <property type="entry name" value="ATL_DNA_repair"/>
</dbReference>
<dbReference type="EMBL" id="CAVNYO010000405">
    <property type="protein sequence ID" value="CAK5275319.1"/>
    <property type="molecule type" value="Genomic_DNA"/>
</dbReference>
<evidence type="ECO:0000256" key="1">
    <source>
        <dbReference type="ARBA" id="ARBA00022763"/>
    </source>
</evidence>